<evidence type="ECO:0000259" key="4">
    <source>
        <dbReference type="Pfam" id="PF13407"/>
    </source>
</evidence>
<dbReference type="Proteomes" id="UP000295807">
    <property type="component" value="Unassembled WGS sequence"/>
</dbReference>
<dbReference type="CDD" id="cd06301">
    <property type="entry name" value="PBP1_rhizopine_binding-like"/>
    <property type="match status" value="1"/>
</dbReference>
<gene>
    <name evidence="5" type="ORF">EDD80_103307</name>
</gene>
<evidence type="ECO:0000313" key="5">
    <source>
        <dbReference type="EMBL" id="TCS88442.1"/>
    </source>
</evidence>
<sequence length="321" mass="34494">MSVFKMKTKVSDRNIRSFAGIGVLAVLLSACQGGGQTDGKLVIGASMLSLQSEFIVKVKDAMEAEASEQQVKLIVNDAQRAAVRQVQQVESFIAQGVDAIILNPCEMEASSPAVQKAKEAGIPIINVNSETSAEPDGFVGSRDEESAEIALEHIVNLLDGRGNIVVMHGYMGQAAQLKRAAATKTVLADHPGITILAEQTAEWDRAKAMSLMENWIQSYGSKINAVFAQNDEMGMGALQALEQAGLKEKVVVVSIDAIDDALRAVKEGRLDATVYQNADEQGRKAVQMAVDYIQKSDSAAGGSIYIPFQLVTRENVDHFLK</sequence>
<dbReference type="PROSITE" id="PS51257">
    <property type="entry name" value="PROKAR_LIPOPROTEIN"/>
    <property type="match status" value="1"/>
</dbReference>
<feature type="domain" description="Periplasmic binding protein" evidence="4">
    <location>
        <begin position="44"/>
        <end position="295"/>
    </location>
</feature>
<proteinExistence type="inferred from homology"/>
<dbReference type="AlphaFoldDB" id="A0A4V2UTZ9"/>
<keyword evidence="6" id="KW-1185">Reference proteome</keyword>
<comment type="similarity">
    <text evidence="2">Belongs to the bacterial solute-binding protein 2 family.</text>
</comment>
<evidence type="ECO:0000256" key="3">
    <source>
        <dbReference type="ARBA" id="ARBA00022729"/>
    </source>
</evidence>
<dbReference type="GO" id="GO:0030313">
    <property type="term" value="C:cell envelope"/>
    <property type="evidence" value="ECO:0007669"/>
    <property type="project" value="UniProtKB-SubCell"/>
</dbReference>
<dbReference type="PANTHER" id="PTHR46847:SF1">
    <property type="entry name" value="D-ALLOSE-BINDING PERIPLASMIC PROTEIN-RELATED"/>
    <property type="match status" value="1"/>
</dbReference>
<protein>
    <submittedName>
        <fullName evidence="5">Monosaccharide ABC transporter substrate-binding protein (CUT2 family)</fullName>
    </submittedName>
</protein>
<dbReference type="InterPro" id="IPR028082">
    <property type="entry name" value="Peripla_BP_I"/>
</dbReference>
<dbReference type="Gene3D" id="3.40.50.2300">
    <property type="match status" value="2"/>
</dbReference>
<dbReference type="GO" id="GO:0030246">
    <property type="term" value="F:carbohydrate binding"/>
    <property type="evidence" value="ECO:0007669"/>
    <property type="project" value="UniProtKB-ARBA"/>
</dbReference>
<dbReference type="RefSeq" id="WP_207910249.1">
    <property type="nucleotide sequence ID" value="NZ_CP042432.1"/>
</dbReference>
<dbReference type="Pfam" id="PF13407">
    <property type="entry name" value="Peripla_BP_4"/>
    <property type="match status" value="1"/>
</dbReference>
<evidence type="ECO:0000256" key="2">
    <source>
        <dbReference type="ARBA" id="ARBA00007639"/>
    </source>
</evidence>
<dbReference type="SUPFAM" id="SSF53822">
    <property type="entry name" value="Periplasmic binding protein-like I"/>
    <property type="match status" value="1"/>
</dbReference>
<dbReference type="EMBL" id="SMAD01000003">
    <property type="protein sequence ID" value="TCS88442.1"/>
    <property type="molecule type" value="Genomic_DNA"/>
</dbReference>
<name>A0A4V2UTZ9_9SPHI</name>
<comment type="caution">
    <text evidence="5">The sequence shown here is derived from an EMBL/GenBank/DDBJ whole genome shotgun (WGS) entry which is preliminary data.</text>
</comment>
<dbReference type="PANTHER" id="PTHR46847">
    <property type="entry name" value="D-ALLOSE-BINDING PERIPLASMIC PROTEIN-RELATED"/>
    <property type="match status" value="1"/>
</dbReference>
<dbReference type="InterPro" id="IPR025997">
    <property type="entry name" value="SBP_2_dom"/>
</dbReference>
<evidence type="ECO:0000256" key="1">
    <source>
        <dbReference type="ARBA" id="ARBA00004196"/>
    </source>
</evidence>
<comment type="subcellular location">
    <subcellularLocation>
        <location evidence="1">Cell envelope</location>
    </subcellularLocation>
</comment>
<keyword evidence="3" id="KW-0732">Signal</keyword>
<reference evidence="5 6" key="1">
    <citation type="submission" date="2019-03" db="EMBL/GenBank/DDBJ databases">
        <title>Genomic Encyclopedia of Type Strains, Phase IV (KMG-IV): sequencing the most valuable type-strain genomes for metagenomic binning, comparative biology and taxonomic classification.</title>
        <authorList>
            <person name="Goeker M."/>
        </authorList>
    </citation>
    <scope>NUCLEOTIDE SEQUENCE [LARGE SCALE GENOMIC DNA]</scope>
    <source>
        <strain evidence="5 6">DSM 21100</strain>
    </source>
</reference>
<accession>A0A4V2UTZ9</accession>
<evidence type="ECO:0000313" key="6">
    <source>
        <dbReference type="Proteomes" id="UP000295807"/>
    </source>
</evidence>
<organism evidence="5 6">
    <name type="scientific">Anseongella ginsenosidimutans</name>
    <dbReference type="NCBI Taxonomy" id="496056"/>
    <lineage>
        <taxon>Bacteria</taxon>
        <taxon>Pseudomonadati</taxon>
        <taxon>Bacteroidota</taxon>
        <taxon>Sphingobacteriia</taxon>
        <taxon>Sphingobacteriales</taxon>
        <taxon>Sphingobacteriaceae</taxon>
        <taxon>Anseongella</taxon>
    </lineage>
</organism>